<dbReference type="PROSITE" id="PS51257">
    <property type="entry name" value="PROKAR_LIPOPROTEIN"/>
    <property type="match status" value="1"/>
</dbReference>
<accession>A0A0D8J8I9</accession>
<evidence type="ECO:0000256" key="1">
    <source>
        <dbReference type="SAM" id="SignalP"/>
    </source>
</evidence>
<organism evidence="3 4">
    <name type="scientific">Draconibacterium sediminis</name>
    <dbReference type="NCBI Taxonomy" id="1544798"/>
    <lineage>
        <taxon>Bacteria</taxon>
        <taxon>Pseudomonadati</taxon>
        <taxon>Bacteroidota</taxon>
        <taxon>Bacteroidia</taxon>
        <taxon>Marinilabiliales</taxon>
        <taxon>Prolixibacteraceae</taxon>
        <taxon>Draconibacterium</taxon>
    </lineage>
</organism>
<evidence type="ECO:0000313" key="3">
    <source>
        <dbReference type="EMBL" id="KJF43290.1"/>
    </source>
</evidence>
<keyword evidence="4" id="KW-1185">Reference proteome</keyword>
<feature type="signal peptide" evidence="1">
    <location>
        <begin position="1"/>
        <end position="21"/>
    </location>
</feature>
<dbReference type="GO" id="GO:0010181">
    <property type="term" value="F:FMN binding"/>
    <property type="evidence" value="ECO:0007669"/>
    <property type="project" value="InterPro"/>
</dbReference>
<dbReference type="InterPro" id="IPR007329">
    <property type="entry name" value="FMN-bd"/>
</dbReference>
<name>A0A0D8J8I9_9BACT</name>
<feature type="chain" id="PRO_5002331043" evidence="1">
    <location>
        <begin position="22"/>
        <end position="187"/>
    </location>
</feature>
<proteinExistence type="predicted"/>
<dbReference type="RefSeq" id="WP_045030514.1">
    <property type="nucleotide sequence ID" value="NZ_JRHC01000003.1"/>
</dbReference>
<keyword evidence="1" id="KW-0732">Signal</keyword>
<dbReference type="GO" id="GO:0016020">
    <property type="term" value="C:membrane"/>
    <property type="evidence" value="ECO:0007669"/>
    <property type="project" value="InterPro"/>
</dbReference>
<dbReference type="Pfam" id="PF04205">
    <property type="entry name" value="FMN_bind"/>
    <property type="match status" value="1"/>
</dbReference>
<dbReference type="AlphaFoldDB" id="A0A0D8J8I9"/>
<dbReference type="Proteomes" id="UP000032544">
    <property type="component" value="Unassembled WGS sequence"/>
</dbReference>
<dbReference type="EMBL" id="JRHC01000003">
    <property type="protein sequence ID" value="KJF43290.1"/>
    <property type="molecule type" value="Genomic_DNA"/>
</dbReference>
<comment type="caution">
    <text evidence="3">The sequence shown here is derived from an EMBL/GenBank/DDBJ whole genome shotgun (WGS) entry which is preliminary data.</text>
</comment>
<dbReference type="STRING" id="1544798.LH29_13660"/>
<evidence type="ECO:0000259" key="2">
    <source>
        <dbReference type="Pfam" id="PF04205"/>
    </source>
</evidence>
<evidence type="ECO:0000313" key="4">
    <source>
        <dbReference type="Proteomes" id="UP000032544"/>
    </source>
</evidence>
<gene>
    <name evidence="3" type="ORF">LH29_13660</name>
</gene>
<feature type="domain" description="FMN-binding" evidence="2">
    <location>
        <begin position="109"/>
        <end position="177"/>
    </location>
</feature>
<protein>
    <submittedName>
        <fullName evidence="3">FMN-binding protein</fullName>
    </submittedName>
</protein>
<dbReference type="OrthoDB" id="9778782at2"/>
<reference evidence="3 4" key="1">
    <citation type="submission" date="2014-09" db="EMBL/GenBank/DDBJ databases">
        <title>Draft Genome Sequence of Draconibacterium sp. JN14CK-3.</title>
        <authorList>
            <person name="Dong C."/>
            <person name="Lai Q."/>
            <person name="Shao Z."/>
        </authorList>
    </citation>
    <scope>NUCLEOTIDE SEQUENCE [LARGE SCALE GENOMIC DNA]</scope>
    <source>
        <strain evidence="3 4">JN14CK-3</strain>
    </source>
</reference>
<sequence>MKLKSGIILIATLFSACLAFAQSEVDFQPKALEKTLQKSGIETLSGVQEMKITDPTCDEINGKYFLVTENNENAYRYIYIGRVNSCRAGGCSVVHESLTTLDSEYFDYYILFDENKTVQAVKVYNYQATHGHEITAKGWLKQFIGFNGSGSLKVDKNIDAISGATISVYAITADVENKTALLKNLQL</sequence>